<evidence type="ECO:0008006" key="9">
    <source>
        <dbReference type="Google" id="ProtNLM"/>
    </source>
</evidence>
<dbReference type="InterPro" id="IPR014975">
    <property type="entry name" value="DUF1836"/>
</dbReference>
<keyword evidence="5" id="KW-1185">Reference proteome</keyword>
<reference evidence="1 7" key="3">
    <citation type="journal article" date="2016" name="PeerJ">
        <title>Genome sequencing and analysis of the first complete genome of Lactobacillus kunkeei strain MP2, an Apis mellifera gut isolate.</title>
        <authorList>
            <person name="Asenjo F."/>
            <person name="Olmos A."/>
            <person name="Henriquez-Piskulich P."/>
            <person name="Polanco V."/>
            <person name="Aldea P."/>
            <person name="Ugalde J.A."/>
            <person name="Trombert A.N."/>
        </authorList>
    </citation>
    <scope>NUCLEOTIDE SEQUENCE [LARGE SCALE GENOMIC DNA]</scope>
    <source>
        <strain evidence="1 7">MP2</strain>
    </source>
</reference>
<dbReference type="PANTHER" id="PTHR40056">
    <property type="entry name" value="HYPOTHETICAL CYTOSOLIC PROTEIN"/>
    <property type="match status" value="1"/>
</dbReference>
<name>A0A087EQL9_9LACO</name>
<dbReference type="RefSeq" id="WP_034530989.1">
    <property type="nucleotide sequence ID" value="NZ_BAABVW010000067.1"/>
</dbReference>
<dbReference type="EMBL" id="CP012920">
    <property type="protein sequence ID" value="ALJ31062.1"/>
    <property type="molecule type" value="Genomic_DNA"/>
</dbReference>
<dbReference type="PANTHER" id="PTHR40056:SF1">
    <property type="entry name" value="DUF1836 DOMAIN-CONTAINING PROTEIN"/>
    <property type="match status" value="1"/>
</dbReference>
<evidence type="ECO:0000313" key="3">
    <source>
        <dbReference type="EMBL" id="KOY77086.1"/>
    </source>
</evidence>
<dbReference type="STRING" id="148814.APS55_01940"/>
<dbReference type="eggNOG" id="COG0789">
    <property type="taxonomic scope" value="Bacteria"/>
</dbReference>
<dbReference type="KEGG" id="lku:APS55_01940"/>
<evidence type="ECO:0000313" key="4">
    <source>
        <dbReference type="EMBL" id="KPN84034.1"/>
    </source>
</evidence>
<dbReference type="Pfam" id="PF08876">
    <property type="entry name" value="DUF1836"/>
    <property type="match status" value="1"/>
</dbReference>
<dbReference type="Proteomes" id="UP000050269">
    <property type="component" value="Unassembled WGS sequence"/>
</dbReference>
<dbReference type="EMBL" id="JXDF01000005">
    <property type="protein sequence ID" value="KPN84034.1"/>
    <property type="molecule type" value="Genomic_DNA"/>
</dbReference>
<accession>A0A087EQL9</accession>
<reference evidence="5 6" key="1">
    <citation type="journal article" date="2015" name="Genome Biol. Evol.">
        <title>Functionally Structured Genomes in Lactobacillus kunkeei Colonizing the Honey Crop and Food Products of Honeybees and Stingless Bees.</title>
        <authorList>
            <person name="Tamarit D."/>
            <person name="Ellegaard K.M."/>
            <person name="Wikander J."/>
            <person name="Olofsson T."/>
            <person name="Vasquez A."/>
            <person name="Andersson S.G."/>
        </authorList>
    </citation>
    <scope>NUCLEOTIDE SEQUENCE [LARGE SCALE GENOMIC DNA]</scope>
    <source>
        <strain evidence="3 5">LAko</strain>
        <strain evidence="4 6">LMbo</strain>
    </source>
</reference>
<evidence type="ECO:0000313" key="6">
    <source>
        <dbReference type="Proteomes" id="UP000050269"/>
    </source>
</evidence>
<dbReference type="Proteomes" id="UP000037778">
    <property type="component" value="Unassembled WGS sequence"/>
</dbReference>
<dbReference type="EMBL" id="BDDX01000004">
    <property type="protein sequence ID" value="GAT90389.1"/>
    <property type="molecule type" value="Genomic_DNA"/>
</dbReference>
<evidence type="ECO:0000313" key="1">
    <source>
        <dbReference type="EMBL" id="ALJ31062.1"/>
    </source>
</evidence>
<evidence type="ECO:0000313" key="5">
    <source>
        <dbReference type="Proteomes" id="UP000037778"/>
    </source>
</evidence>
<evidence type="ECO:0000313" key="7">
    <source>
        <dbReference type="Proteomes" id="UP000067203"/>
    </source>
</evidence>
<dbReference type="PATRIC" id="fig|148814.10.peg.193"/>
<reference evidence="7" key="2">
    <citation type="submission" date="2015-10" db="EMBL/GenBank/DDBJ databases">
        <title>Bioinformatic analysis of the first complete genome sequence of Lactobacillus kunkeei strain MP2, an Apis mellifera gut isolate.</title>
        <authorList>
            <person name="Asenjo F."/>
            <person name="Olmos A."/>
            <person name="Henriquez-Piskulich P."/>
            <person name="Aldea P."/>
            <person name="Ugalde J.A."/>
            <person name="Trombert A.N."/>
        </authorList>
    </citation>
    <scope>NUCLEOTIDE SEQUENCE [LARGE SCALE GENOMIC DNA]</scope>
    <source>
        <strain evidence="7">MP2</strain>
    </source>
</reference>
<sequence>MNSKYTKWQDQMKEVTLPKWEELPKFDLYMDQLVAVVNEAIGPLGMDTVTKSMVNNYVKNKATFAPVKKKYQTVHVADIIIISLLKPVFSIKDIRRGIDEITKQQFPKQAYDEFIEMLVQKLHHIADGKSVANNDSEIEQLLSSIADTIVNRLIANEIFEDMIYE</sequence>
<dbReference type="Proteomes" id="UP000067203">
    <property type="component" value="Chromosome"/>
</dbReference>
<evidence type="ECO:0000313" key="8">
    <source>
        <dbReference type="Proteomes" id="UP000186588"/>
    </source>
</evidence>
<gene>
    <name evidence="1" type="ORF">APS55_01940</name>
    <name evidence="2" type="ORF">FF306_00487</name>
    <name evidence="3" type="ORF">RZ71_09940</name>
    <name evidence="4" type="ORF">RZ78_05010</name>
</gene>
<dbReference type="Proteomes" id="UP000186588">
    <property type="component" value="Unassembled WGS sequence"/>
</dbReference>
<protein>
    <recommendedName>
        <fullName evidence="9">BS_ykrK family protein</fullName>
    </recommendedName>
</protein>
<dbReference type="OrthoDB" id="3191472at2"/>
<proteinExistence type="predicted"/>
<dbReference type="AlphaFoldDB" id="A0A087EQL9"/>
<organism evidence="4 6">
    <name type="scientific">Apilactobacillus kunkeei</name>
    <dbReference type="NCBI Taxonomy" id="148814"/>
    <lineage>
        <taxon>Bacteria</taxon>
        <taxon>Bacillati</taxon>
        <taxon>Bacillota</taxon>
        <taxon>Bacilli</taxon>
        <taxon>Lactobacillales</taxon>
        <taxon>Lactobacillaceae</taxon>
        <taxon>Apilactobacillus</taxon>
    </lineage>
</organism>
<evidence type="ECO:0000313" key="2">
    <source>
        <dbReference type="EMBL" id="GAT90389.1"/>
    </source>
</evidence>
<reference evidence="2 8" key="4">
    <citation type="journal article" date="2016" name="Syst. Appl. Microbiol.">
        <title>Genomic characterization of a fructophilic bee symbiont Lactobacillus kunkeei reveals its niche-specific adaptation.</title>
        <authorList>
            <person name="Maeno S."/>
            <person name="Tanizawa Y."/>
            <person name="Kanesaki Y."/>
            <person name="Kubota E."/>
            <person name="Kumar H."/>
            <person name="Dicks L."/>
            <person name="Salminen S."/>
            <person name="Nakagawa J."/>
            <person name="Arita M."/>
            <person name="Endo A."/>
        </authorList>
    </citation>
    <scope>NUCLEOTIDE SEQUENCE [LARGE SCALE GENOMIC DNA]</scope>
    <source>
        <strain evidence="2 8">FF30-6</strain>
    </source>
</reference>
<dbReference type="EMBL" id="JXCY01000002">
    <property type="protein sequence ID" value="KOY77086.1"/>
    <property type="molecule type" value="Genomic_DNA"/>
</dbReference>